<evidence type="ECO:0000256" key="6">
    <source>
        <dbReference type="SAM" id="Phobius"/>
    </source>
</evidence>
<protein>
    <submittedName>
        <fullName evidence="8">Small-conductance mechanosensitive channel</fullName>
    </submittedName>
</protein>
<evidence type="ECO:0000259" key="7">
    <source>
        <dbReference type="Pfam" id="PF00924"/>
    </source>
</evidence>
<name>A0A1Y6CWS5_9BACT</name>
<feature type="transmembrane region" description="Helical" evidence="6">
    <location>
        <begin position="20"/>
        <end position="40"/>
    </location>
</feature>
<dbReference type="Proteomes" id="UP000192907">
    <property type="component" value="Unassembled WGS sequence"/>
</dbReference>
<dbReference type="STRING" id="1513793.SAMN06296036_1444"/>
<dbReference type="InterPro" id="IPR006685">
    <property type="entry name" value="MscS_channel_2nd"/>
</dbReference>
<keyword evidence="5 6" id="KW-0472">Membrane</keyword>
<feature type="transmembrane region" description="Helical" evidence="6">
    <location>
        <begin position="137"/>
        <end position="154"/>
    </location>
</feature>
<keyword evidence="2" id="KW-1003">Cell membrane</keyword>
<dbReference type="OrthoDB" id="9780668at2"/>
<dbReference type="SUPFAM" id="SSF82689">
    <property type="entry name" value="Mechanosensitive channel protein MscS (YggB), C-terminal domain"/>
    <property type="match status" value="1"/>
</dbReference>
<dbReference type="SUPFAM" id="SSF50182">
    <property type="entry name" value="Sm-like ribonucleoproteins"/>
    <property type="match status" value="1"/>
</dbReference>
<comment type="subcellular location">
    <subcellularLocation>
        <location evidence="1">Cell membrane</location>
        <topology evidence="1">Multi-pass membrane protein</topology>
    </subcellularLocation>
</comment>
<dbReference type="InterPro" id="IPR011066">
    <property type="entry name" value="MscS_channel_C_sf"/>
</dbReference>
<evidence type="ECO:0000256" key="1">
    <source>
        <dbReference type="ARBA" id="ARBA00004651"/>
    </source>
</evidence>
<evidence type="ECO:0000256" key="4">
    <source>
        <dbReference type="ARBA" id="ARBA00022989"/>
    </source>
</evidence>
<reference evidence="9" key="1">
    <citation type="submission" date="2017-04" db="EMBL/GenBank/DDBJ databases">
        <authorList>
            <person name="Varghese N."/>
            <person name="Submissions S."/>
        </authorList>
    </citation>
    <scope>NUCLEOTIDE SEQUENCE [LARGE SCALE GENOMIC DNA]</scope>
    <source>
        <strain evidence="9">RKEM611</strain>
    </source>
</reference>
<dbReference type="EMBL" id="FWZT01000044">
    <property type="protein sequence ID" value="SMF82994.1"/>
    <property type="molecule type" value="Genomic_DNA"/>
</dbReference>
<keyword evidence="9" id="KW-1185">Reference proteome</keyword>
<dbReference type="InterPro" id="IPR023408">
    <property type="entry name" value="MscS_beta-dom_sf"/>
</dbReference>
<feature type="transmembrane region" description="Helical" evidence="6">
    <location>
        <begin position="67"/>
        <end position="90"/>
    </location>
</feature>
<dbReference type="GO" id="GO:0005886">
    <property type="term" value="C:plasma membrane"/>
    <property type="evidence" value="ECO:0007669"/>
    <property type="project" value="UniProtKB-SubCell"/>
</dbReference>
<feature type="transmembrane region" description="Helical" evidence="6">
    <location>
        <begin position="166"/>
        <end position="189"/>
    </location>
</feature>
<evidence type="ECO:0000313" key="8">
    <source>
        <dbReference type="EMBL" id="SMF82994.1"/>
    </source>
</evidence>
<evidence type="ECO:0000256" key="5">
    <source>
        <dbReference type="ARBA" id="ARBA00023136"/>
    </source>
</evidence>
<gene>
    <name evidence="8" type="ORF">SAMN06296036_1444</name>
</gene>
<sequence>MYKTWLKTISEISHISPEALENLITSTIVVLCYLGVRLGFKRYIRGKINSKKLAEVATEVIPSLLRLLLLGALLGIWLSGQASVASFFAVPDDAMEKVVASIYVYLAYIAGKLLGEAFIGIRYHLDVDKQYSVRKNIQISISILCVAALFKIWIATTADFSTYLGLLSAGIAIALQDVIVSLVGWIYLLTVRPFKIGDRIEIDGNRGDITDIKLLQFSMLETGNWIQAEQPTGRILSFPNSFVFRNMIANYNTGFDYIFAEMPIMVTFESNWHKSLTILEDIVKVEIGQENADASWQIHRAARTMRLSFDNFEPKVFTSVADSGVVLTLRFLCRVREKRVVEERVWKRVLDAFAKHDDIDFAYPTQRYYVNHIEGKAEAGGPAAAGAPVPT</sequence>
<evidence type="ECO:0000313" key="9">
    <source>
        <dbReference type="Proteomes" id="UP000192907"/>
    </source>
</evidence>
<dbReference type="Gene3D" id="2.30.30.60">
    <property type="match status" value="1"/>
</dbReference>
<dbReference type="GO" id="GO:0008381">
    <property type="term" value="F:mechanosensitive monoatomic ion channel activity"/>
    <property type="evidence" value="ECO:0007669"/>
    <property type="project" value="UniProtKB-ARBA"/>
</dbReference>
<evidence type="ECO:0000256" key="2">
    <source>
        <dbReference type="ARBA" id="ARBA00022475"/>
    </source>
</evidence>
<feature type="transmembrane region" description="Helical" evidence="6">
    <location>
        <begin position="102"/>
        <end position="125"/>
    </location>
</feature>
<proteinExistence type="predicted"/>
<feature type="domain" description="Mechanosensitive ion channel MscS" evidence="7">
    <location>
        <begin position="177"/>
        <end position="252"/>
    </location>
</feature>
<dbReference type="PANTHER" id="PTHR30566">
    <property type="entry name" value="YNAI-RELATED MECHANOSENSITIVE ION CHANNEL"/>
    <property type="match status" value="1"/>
</dbReference>
<keyword evidence="4 6" id="KW-1133">Transmembrane helix</keyword>
<dbReference type="AlphaFoldDB" id="A0A1Y6CWS5"/>
<dbReference type="Gene3D" id="3.30.70.100">
    <property type="match status" value="1"/>
</dbReference>
<dbReference type="InterPro" id="IPR010920">
    <property type="entry name" value="LSM_dom_sf"/>
</dbReference>
<keyword evidence="3 6" id="KW-0812">Transmembrane</keyword>
<dbReference type="PANTHER" id="PTHR30566:SF5">
    <property type="entry name" value="MECHANOSENSITIVE ION CHANNEL PROTEIN 1, MITOCHONDRIAL-RELATED"/>
    <property type="match status" value="1"/>
</dbReference>
<evidence type="ECO:0000256" key="3">
    <source>
        <dbReference type="ARBA" id="ARBA00022692"/>
    </source>
</evidence>
<accession>A0A1Y6CWS5</accession>
<organism evidence="8 9">
    <name type="scientific">Pseudobacteriovorax antillogorgiicola</name>
    <dbReference type="NCBI Taxonomy" id="1513793"/>
    <lineage>
        <taxon>Bacteria</taxon>
        <taxon>Pseudomonadati</taxon>
        <taxon>Bdellovibrionota</taxon>
        <taxon>Oligoflexia</taxon>
        <taxon>Oligoflexales</taxon>
        <taxon>Pseudobacteriovoracaceae</taxon>
        <taxon>Pseudobacteriovorax</taxon>
    </lineage>
</organism>
<dbReference type="Pfam" id="PF00924">
    <property type="entry name" value="MS_channel_2nd"/>
    <property type="match status" value="1"/>
</dbReference>
<dbReference type="RefSeq" id="WP_132326252.1">
    <property type="nucleotide sequence ID" value="NZ_FWZT01000044.1"/>
</dbReference>